<dbReference type="Pfam" id="PF24781">
    <property type="entry name" value="FANCA_helical"/>
    <property type="match status" value="1"/>
</dbReference>
<protein>
    <recommendedName>
        <fullName evidence="5">Fanconi anaemia group A protein N-terminal domain-containing protein</fullName>
    </recommendedName>
</protein>
<dbReference type="PANTHER" id="PTHR12047">
    <property type="entry name" value="FANCONI ANEMIA GROUP A PROTEIN"/>
    <property type="match status" value="1"/>
</dbReference>
<dbReference type="GO" id="GO:0036297">
    <property type="term" value="P:interstrand cross-link repair"/>
    <property type="evidence" value="ECO:0007669"/>
    <property type="project" value="InterPro"/>
</dbReference>
<dbReference type="EnsemblMetazoa" id="XM_014388494.2">
    <property type="protein sequence ID" value="XP_014243980.1"/>
    <property type="gene ID" value="LOC106663577"/>
</dbReference>
<dbReference type="PANTHER" id="PTHR12047:SF2">
    <property type="entry name" value="FANCONI ANEMIA GROUP A PROTEIN"/>
    <property type="match status" value="1"/>
</dbReference>
<name>A0A8I6RIL4_CIMLE</name>
<accession>A0A8I6RIL4</accession>
<feature type="domain" description="Fanconi anaemia group A protein helical" evidence="2">
    <location>
        <begin position="403"/>
        <end position="473"/>
    </location>
</feature>
<dbReference type="OrthoDB" id="2287188at2759"/>
<dbReference type="Proteomes" id="UP000494040">
    <property type="component" value="Unassembled WGS sequence"/>
</dbReference>
<dbReference type="GO" id="GO:0043240">
    <property type="term" value="C:Fanconi anaemia nuclear complex"/>
    <property type="evidence" value="ECO:0007669"/>
    <property type="project" value="InterPro"/>
</dbReference>
<evidence type="ECO:0000313" key="4">
    <source>
        <dbReference type="Proteomes" id="UP000494040"/>
    </source>
</evidence>
<dbReference type="RefSeq" id="XP_014243980.1">
    <property type="nucleotide sequence ID" value="XM_014388494.2"/>
</dbReference>
<dbReference type="GeneID" id="106663577"/>
<feature type="domain" description="Fanconi anaemia group A protein N-terminal" evidence="1">
    <location>
        <begin position="66"/>
        <end position="380"/>
    </location>
</feature>
<dbReference type="Pfam" id="PF15865">
    <property type="entry name" value="Fanconi_A_N"/>
    <property type="match status" value="1"/>
</dbReference>
<dbReference type="InterPro" id="IPR055386">
    <property type="entry name" value="FANCA_helical"/>
</dbReference>
<organism evidence="3 4">
    <name type="scientific">Cimex lectularius</name>
    <name type="common">Bed bug</name>
    <name type="synonym">Acanthia lectularia</name>
    <dbReference type="NCBI Taxonomy" id="79782"/>
    <lineage>
        <taxon>Eukaryota</taxon>
        <taxon>Metazoa</taxon>
        <taxon>Ecdysozoa</taxon>
        <taxon>Arthropoda</taxon>
        <taxon>Hexapoda</taxon>
        <taxon>Insecta</taxon>
        <taxon>Pterygota</taxon>
        <taxon>Neoptera</taxon>
        <taxon>Paraneoptera</taxon>
        <taxon>Hemiptera</taxon>
        <taxon>Heteroptera</taxon>
        <taxon>Panheteroptera</taxon>
        <taxon>Cimicomorpha</taxon>
        <taxon>Cimicidae</taxon>
        <taxon>Cimex</taxon>
    </lineage>
</organism>
<proteinExistence type="predicted"/>
<evidence type="ECO:0000259" key="1">
    <source>
        <dbReference type="Pfam" id="PF15865"/>
    </source>
</evidence>
<evidence type="ECO:0000313" key="3">
    <source>
        <dbReference type="EnsemblMetazoa" id="XP_014243980.1"/>
    </source>
</evidence>
<reference evidence="3" key="1">
    <citation type="submission" date="2022-01" db="UniProtKB">
        <authorList>
            <consortium name="EnsemblMetazoa"/>
        </authorList>
    </citation>
    <scope>IDENTIFICATION</scope>
</reference>
<sequence>MSTEITNGNELCRLSLERSETFQCLMTEVGRQRLDEFMADEKCQNRSKRKSIFKEWLDTDDWEPPLELLWKLNEEEMLFVTTYFYLHENYALHLYQSFERVYSEPFDSEEKELAISIISNVLVTLVNTYFITEEEFKRCFQGIVNNIINQGISLLDQNRMKRCYISDMLNSVYIFDSCLNQFSLSCLQQLLCFPSGEMSLGQVVHTHTQLWTVKTMSEIVKHFIFEILRLMTAENVLHELKLAGAKPTLNWKYFLMIVSIFIEDSPDNSAMIRREVETWLQSGLDQSSRHFISLAVIVARHCSHGKTKNLNNYINWYGSIQLKTSSMFRFFLDFLTELVPHEPPLYLKIHTNKVLVAPQNCQDLLSDYLSLAKTRLSDLKESTEYLGLFNDLHETDQIGLDYDVAKAISMFRESGEIPKAVLEAHVFRRSYFEKMFLKNLLKIGEKVDSDRAQFIHKLFSMGKIPNTLYKAWKEL</sequence>
<keyword evidence="4" id="KW-1185">Reference proteome</keyword>
<dbReference type="InterPro" id="IPR031729">
    <property type="entry name" value="Fanconi_A_N"/>
</dbReference>
<dbReference type="KEGG" id="clec:106663577"/>
<evidence type="ECO:0008006" key="5">
    <source>
        <dbReference type="Google" id="ProtNLM"/>
    </source>
</evidence>
<dbReference type="OMA" id="NSAMIRR"/>
<dbReference type="InterPro" id="IPR003516">
    <property type="entry name" value="FANCA"/>
</dbReference>
<dbReference type="AlphaFoldDB" id="A0A8I6RIL4"/>
<evidence type="ECO:0000259" key="2">
    <source>
        <dbReference type="Pfam" id="PF24781"/>
    </source>
</evidence>